<evidence type="ECO:0000313" key="2">
    <source>
        <dbReference type="Proteomes" id="UP001177140"/>
    </source>
</evidence>
<proteinExistence type="predicted"/>
<dbReference type="Proteomes" id="UP001177140">
    <property type="component" value="Unassembled WGS sequence"/>
</dbReference>
<evidence type="ECO:0000313" key="1">
    <source>
        <dbReference type="EMBL" id="MCL7032797.1"/>
    </source>
</evidence>
<protein>
    <submittedName>
        <fullName evidence="1">Uncharacterized protein</fullName>
    </submittedName>
</protein>
<accession>A0AA41S425</accession>
<dbReference type="AlphaFoldDB" id="A0AA41S425"/>
<keyword evidence="2" id="KW-1185">Reference proteome</keyword>
<dbReference type="EMBL" id="JAJJMA010127089">
    <property type="protein sequence ID" value="MCL7032797.1"/>
    <property type="molecule type" value="Genomic_DNA"/>
</dbReference>
<gene>
    <name evidence="1" type="ORF">MKW94_014566</name>
</gene>
<name>A0AA41S425_PAPNU</name>
<sequence>MAHVVRQRMAQMVGFRGNANRYRKFSAGAEPPKVPKEVLHVEKTQGEQAGTYAGWWTKEVKDDMYKVLTLGLTVFYGQMYLYYQKLDAIDREHLSFERQTHRLNSVWEAVPDSHGYYEIKYKRADILMREVHTVLPDQ</sequence>
<organism evidence="1 2">
    <name type="scientific">Papaver nudicaule</name>
    <name type="common">Iceland poppy</name>
    <dbReference type="NCBI Taxonomy" id="74823"/>
    <lineage>
        <taxon>Eukaryota</taxon>
        <taxon>Viridiplantae</taxon>
        <taxon>Streptophyta</taxon>
        <taxon>Embryophyta</taxon>
        <taxon>Tracheophyta</taxon>
        <taxon>Spermatophyta</taxon>
        <taxon>Magnoliopsida</taxon>
        <taxon>Ranunculales</taxon>
        <taxon>Papaveraceae</taxon>
        <taxon>Papaveroideae</taxon>
        <taxon>Papaver</taxon>
    </lineage>
</organism>
<comment type="caution">
    <text evidence="1">The sequence shown here is derived from an EMBL/GenBank/DDBJ whole genome shotgun (WGS) entry which is preliminary data.</text>
</comment>
<reference evidence="1" key="1">
    <citation type="submission" date="2022-03" db="EMBL/GenBank/DDBJ databases">
        <title>A functionally conserved STORR gene fusion in Papaver species that diverged 16.8 million years ago.</title>
        <authorList>
            <person name="Catania T."/>
        </authorList>
    </citation>
    <scope>NUCLEOTIDE SEQUENCE</scope>
    <source>
        <strain evidence="1">S-191538</strain>
    </source>
</reference>